<dbReference type="HOGENOM" id="CLU_040452_3_0_9"/>
<reference evidence="3 4" key="1">
    <citation type="submission" date="2009-09" db="EMBL/GenBank/DDBJ databases">
        <authorList>
            <person name="Qin X."/>
            <person name="Bachman B."/>
            <person name="Battles P."/>
            <person name="Bell A."/>
            <person name="Bess C."/>
            <person name="Bickham C."/>
            <person name="Chaboub L."/>
            <person name="Chen D."/>
            <person name="Coyle M."/>
            <person name="Deiros D.R."/>
            <person name="Dinh H."/>
            <person name="Forbes L."/>
            <person name="Fowler G."/>
            <person name="Francisco L."/>
            <person name="Fu Q."/>
            <person name="Gubbala S."/>
            <person name="Hale W."/>
            <person name="Han Y."/>
            <person name="Hemphill L."/>
            <person name="Highlander S.K."/>
            <person name="Hirani K."/>
            <person name="Hogues M."/>
            <person name="Jackson L."/>
            <person name="Jakkamsetti A."/>
            <person name="Javaid M."/>
            <person name="Jiang H."/>
            <person name="Korchina V."/>
            <person name="Kovar C."/>
            <person name="Lara F."/>
            <person name="Lee S."/>
            <person name="Mata R."/>
            <person name="Mathew T."/>
            <person name="Moen C."/>
            <person name="Morales K."/>
            <person name="Munidasa M."/>
            <person name="Nazareth L."/>
            <person name="Ngo R."/>
            <person name="Nguyen L."/>
            <person name="Okwuonu G."/>
            <person name="Ongeri F."/>
            <person name="Patil S."/>
            <person name="Petrosino J."/>
            <person name="Pham C."/>
            <person name="Pham P."/>
            <person name="Pu L.-L."/>
            <person name="Puazo M."/>
            <person name="Raj R."/>
            <person name="Reid J."/>
            <person name="Rouhana J."/>
            <person name="Saada N."/>
            <person name="Shang Y."/>
            <person name="Simmons D."/>
            <person name="Thornton R."/>
            <person name="Warren J."/>
            <person name="Weissenberger G."/>
            <person name="Zhang J."/>
            <person name="Zhang L."/>
            <person name="Zhou C."/>
            <person name="Zhu D."/>
            <person name="Muzny D."/>
            <person name="Worley K."/>
            <person name="Gibbs R."/>
        </authorList>
    </citation>
    <scope>NUCLEOTIDE SEQUENCE [LARGE SCALE GENOMIC DNA]</scope>
    <source>
        <strain evidence="3 4">DSM 16041</strain>
    </source>
</reference>
<dbReference type="PANTHER" id="PTHR11091:SF0">
    <property type="entry name" value="MALATE DEHYDROGENASE"/>
    <property type="match status" value="1"/>
</dbReference>
<dbReference type="Gene3D" id="3.30.1370.60">
    <property type="entry name" value="Hypothetical oxidoreductase yiak, domain 2"/>
    <property type="match status" value="1"/>
</dbReference>
<evidence type="ECO:0000313" key="3">
    <source>
        <dbReference type="EMBL" id="EEW54047.1"/>
    </source>
</evidence>
<dbReference type="Proteomes" id="UP000003675">
    <property type="component" value="Unassembled WGS sequence"/>
</dbReference>
<evidence type="ECO:0000256" key="2">
    <source>
        <dbReference type="ARBA" id="ARBA00023002"/>
    </source>
</evidence>
<dbReference type="InterPro" id="IPR043144">
    <property type="entry name" value="Mal/L-sulf/L-lact_DH-like_ah"/>
</dbReference>
<dbReference type="PANTHER" id="PTHR11091">
    <property type="entry name" value="OXIDOREDUCTASE-RELATED"/>
    <property type="match status" value="1"/>
</dbReference>
<dbReference type="Pfam" id="PF02615">
    <property type="entry name" value="Ldh_2"/>
    <property type="match status" value="1"/>
</dbReference>
<evidence type="ECO:0000256" key="1">
    <source>
        <dbReference type="ARBA" id="ARBA00006056"/>
    </source>
</evidence>
<accession>C8P5W1</accession>
<gene>
    <name evidence="3" type="ORF">HMPREF0494_0705</name>
</gene>
<evidence type="ECO:0000313" key="4">
    <source>
        <dbReference type="Proteomes" id="UP000003675"/>
    </source>
</evidence>
<sequence>MAVIHRKRLFLNSKNRWYHGQRPCAVCTGTFLFWKGVNTMHVKASDERQYLENVFGKLGFSQQDGQLLADTLVDADLRGISSHGIQRLAWYRRMIKDGTIVPTKQPKVVRELPGSVLVDANQNMGQIAANLAMDKVIDKAKKVGVGIAVVRNSNHFGIAGYYARKALDAGLVGIALTNTRPLVVPTNATQAFLGSNAFAFGFPASPHPFMFDGATSAVAGGKIQVADKKGTELPGEWVVDKDRQVVTDPKEAEDILATAAFSEGEQKGGGLVTLGGNQEVNANYKGMGNSIVVELLTGILAQGSISADTVRGKHDFSQFLFAFDPAFFGDPETLKQDATAMLDRIRGLEHVAGKTIWVPGDREYRYLKENQQSGVAIDDKTAEEITAIGKELGVPVPAAL</sequence>
<dbReference type="eggNOG" id="COG2055">
    <property type="taxonomic scope" value="Bacteria"/>
</dbReference>
<dbReference type="InterPro" id="IPR036111">
    <property type="entry name" value="Mal/L-sulfo/L-lacto_DH-like_sf"/>
</dbReference>
<organism evidence="3 4">
    <name type="scientific">Limosilactobacillus antri DSM 16041</name>
    <dbReference type="NCBI Taxonomy" id="525309"/>
    <lineage>
        <taxon>Bacteria</taxon>
        <taxon>Bacillati</taxon>
        <taxon>Bacillota</taxon>
        <taxon>Bacilli</taxon>
        <taxon>Lactobacillales</taxon>
        <taxon>Lactobacillaceae</taxon>
        <taxon>Limosilactobacillus</taxon>
    </lineage>
</organism>
<proteinExistence type="inferred from homology"/>
<protein>
    <submittedName>
        <fullName evidence="3">Malate/L-lactate dehydrogenase</fullName>
    </submittedName>
</protein>
<dbReference type="InterPro" id="IPR043143">
    <property type="entry name" value="Mal/L-sulf/L-lact_DH-like_NADP"/>
</dbReference>
<keyword evidence="2" id="KW-0560">Oxidoreductase</keyword>
<dbReference type="EMBL" id="ACLL01000018">
    <property type="protein sequence ID" value="EEW54047.1"/>
    <property type="molecule type" value="Genomic_DNA"/>
</dbReference>
<dbReference type="GO" id="GO:0016491">
    <property type="term" value="F:oxidoreductase activity"/>
    <property type="evidence" value="ECO:0007669"/>
    <property type="project" value="UniProtKB-KW"/>
</dbReference>
<dbReference type="InterPro" id="IPR003767">
    <property type="entry name" value="Malate/L-lactate_DH-like"/>
</dbReference>
<comment type="similarity">
    <text evidence="1">Belongs to the LDH2/MDH2 oxidoreductase family.</text>
</comment>
<dbReference type="SUPFAM" id="SSF89733">
    <property type="entry name" value="L-sulfolactate dehydrogenase-like"/>
    <property type="match status" value="1"/>
</dbReference>
<name>C8P5W1_9LACO</name>
<dbReference type="AlphaFoldDB" id="C8P5W1"/>
<dbReference type="Gene3D" id="1.10.1530.10">
    <property type="match status" value="1"/>
</dbReference>
<comment type="caution">
    <text evidence="3">The sequence shown here is derived from an EMBL/GenBank/DDBJ whole genome shotgun (WGS) entry which is preliminary data.</text>
</comment>
<dbReference type="STRING" id="525309.HMPREF0494_0705"/>